<dbReference type="InterPro" id="IPR036812">
    <property type="entry name" value="NAD(P)_OxRdtase_dom_sf"/>
</dbReference>
<reference evidence="3 4" key="1">
    <citation type="submission" date="2018-08" db="EMBL/GenBank/DDBJ databases">
        <title>Recombination of ecologically and evolutionarily significant loci maintains genetic cohesion in the Pseudomonas syringae species complex.</title>
        <authorList>
            <person name="Dillon M."/>
            <person name="Thakur S."/>
            <person name="Almeida R.N.D."/>
            <person name="Weir B.S."/>
            <person name="Guttman D.S."/>
        </authorList>
    </citation>
    <scope>NUCLEOTIDE SEQUENCE [LARGE SCALE GENOMIC DNA]</scope>
    <source>
        <strain evidence="3 4">ICMP 9749</strain>
    </source>
</reference>
<comment type="caution">
    <text evidence="3">The sequence shown here is derived from an EMBL/GenBank/DDBJ whole genome shotgun (WGS) entry which is preliminary data.</text>
</comment>
<dbReference type="InterPro" id="IPR050791">
    <property type="entry name" value="Aldo-Keto_reductase"/>
</dbReference>
<name>A0A3M5U7V9_9PSED</name>
<dbReference type="SUPFAM" id="SSF51430">
    <property type="entry name" value="NAD(P)-linked oxidoreductase"/>
    <property type="match status" value="1"/>
</dbReference>
<dbReference type="PANTHER" id="PTHR43625:SF27">
    <property type="entry name" value="ALDO-KETO REDUCTASE"/>
    <property type="match status" value="1"/>
</dbReference>
<dbReference type="Proteomes" id="UP000281514">
    <property type="component" value="Unassembled WGS sequence"/>
</dbReference>
<keyword evidence="1" id="KW-0560">Oxidoreductase</keyword>
<protein>
    <submittedName>
        <fullName evidence="3">Aldo-keto reductase</fullName>
    </submittedName>
</protein>
<dbReference type="Pfam" id="PF00248">
    <property type="entry name" value="Aldo_ket_red"/>
    <property type="match status" value="1"/>
</dbReference>
<evidence type="ECO:0000256" key="1">
    <source>
        <dbReference type="ARBA" id="ARBA00023002"/>
    </source>
</evidence>
<organism evidence="3 4">
    <name type="scientific">Pseudomonas avellanae</name>
    <dbReference type="NCBI Taxonomy" id="46257"/>
    <lineage>
        <taxon>Bacteria</taxon>
        <taxon>Pseudomonadati</taxon>
        <taxon>Pseudomonadota</taxon>
        <taxon>Gammaproteobacteria</taxon>
        <taxon>Pseudomonadales</taxon>
        <taxon>Pseudomonadaceae</taxon>
        <taxon>Pseudomonas</taxon>
    </lineage>
</organism>
<dbReference type="AlphaFoldDB" id="A0A3M5U7V9"/>
<evidence type="ECO:0000259" key="2">
    <source>
        <dbReference type="Pfam" id="PF00248"/>
    </source>
</evidence>
<gene>
    <name evidence="3" type="ORF">ALP32_01353</name>
</gene>
<dbReference type="InterPro" id="IPR023210">
    <property type="entry name" value="NADP_OxRdtase_dom"/>
</dbReference>
<dbReference type="PANTHER" id="PTHR43625">
    <property type="entry name" value="AFLATOXIN B1 ALDEHYDE REDUCTASE"/>
    <property type="match status" value="1"/>
</dbReference>
<evidence type="ECO:0000313" key="4">
    <source>
        <dbReference type="Proteomes" id="UP000281514"/>
    </source>
</evidence>
<dbReference type="GO" id="GO:0016491">
    <property type="term" value="F:oxidoreductase activity"/>
    <property type="evidence" value="ECO:0007669"/>
    <property type="project" value="UniProtKB-KW"/>
</dbReference>
<sequence length="111" mass="11779">MQKRHLGKSGLEVSSIGLGCMGLSFAYGPAMENKAPITLIRDAFDKGVNFFDSAEACGPYTNETLLGEALAPMRDQVVIATKFGFKNGVPGEGLDSRPETIKAVVEASLAR</sequence>
<dbReference type="Gene3D" id="3.20.20.100">
    <property type="entry name" value="NADP-dependent oxidoreductase domain"/>
    <property type="match status" value="1"/>
</dbReference>
<proteinExistence type="predicted"/>
<feature type="domain" description="NADP-dependent oxidoreductase" evidence="2">
    <location>
        <begin position="16"/>
        <end position="111"/>
    </location>
</feature>
<evidence type="ECO:0000313" key="3">
    <source>
        <dbReference type="EMBL" id="RMU41742.1"/>
    </source>
</evidence>
<dbReference type="GO" id="GO:0005737">
    <property type="term" value="C:cytoplasm"/>
    <property type="evidence" value="ECO:0007669"/>
    <property type="project" value="TreeGrafter"/>
</dbReference>
<dbReference type="EMBL" id="RBTX01000013">
    <property type="protein sequence ID" value="RMU41742.1"/>
    <property type="molecule type" value="Genomic_DNA"/>
</dbReference>
<accession>A0A3M5U7V9</accession>